<name>A0AAE1EMJ7_PETCI</name>
<evidence type="ECO:0000313" key="2">
    <source>
        <dbReference type="EMBL" id="KAK3857922.1"/>
    </source>
</evidence>
<reference evidence="2" key="1">
    <citation type="submission" date="2023-10" db="EMBL/GenBank/DDBJ databases">
        <title>Genome assemblies of two species of porcelain crab, Petrolisthes cinctipes and Petrolisthes manimaculis (Anomura: Porcellanidae).</title>
        <authorList>
            <person name="Angst P."/>
        </authorList>
    </citation>
    <scope>NUCLEOTIDE SEQUENCE</scope>
    <source>
        <strain evidence="2">PB745_01</strain>
        <tissue evidence="2">Gill</tissue>
    </source>
</reference>
<sequence>MTHEPTVENNEEESEQGNSHLRRGTQSECPAEGEDDPMKKRTTTRMTSEQHHGEENGTAGEQPHREEDNTNQSTGTKVYST</sequence>
<dbReference type="Proteomes" id="UP001286313">
    <property type="component" value="Unassembled WGS sequence"/>
</dbReference>
<proteinExistence type="predicted"/>
<comment type="caution">
    <text evidence="2">The sequence shown here is derived from an EMBL/GenBank/DDBJ whole genome shotgun (WGS) entry which is preliminary data.</text>
</comment>
<feature type="region of interest" description="Disordered" evidence="1">
    <location>
        <begin position="1"/>
        <end position="81"/>
    </location>
</feature>
<dbReference type="EMBL" id="JAWQEG010005468">
    <property type="protein sequence ID" value="KAK3857922.1"/>
    <property type="molecule type" value="Genomic_DNA"/>
</dbReference>
<evidence type="ECO:0000313" key="3">
    <source>
        <dbReference type="Proteomes" id="UP001286313"/>
    </source>
</evidence>
<accession>A0AAE1EMJ7</accession>
<protein>
    <submittedName>
        <fullName evidence="2">Uncharacterized protein</fullName>
    </submittedName>
</protein>
<evidence type="ECO:0000256" key="1">
    <source>
        <dbReference type="SAM" id="MobiDB-lite"/>
    </source>
</evidence>
<feature type="compositionally biased region" description="Polar residues" evidence="1">
    <location>
        <begin position="16"/>
        <end position="28"/>
    </location>
</feature>
<keyword evidence="3" id="KW-1185">Reference proteome</keyword>
<organism evidence="2 3">
    <name type="scientific">Petrolisthes cinctipes</name>
    <name type="common">Flat porcelain crab</name>
    <dbReference type="NCBI Taxonomy" id="88211"/>
    <lineage>
        <taxon>Eukaryota</taxon>
        <taxon>Metazoa</taxon>
        <taxon>Ecdysozoa</taxon>
        <taxon>Arthropoda</taxon>
        <taxon>Crustacea</taxon>
        <taxon>Multicrustacea</taxon>
        <taxon>Malacostraca</taxon>
        <taxon>Eumalacostraca</taxon>
        <taxon>Eucarida</taxon>
        <taxon>Decapoda</taxon>
        <taxon>Pleocyemata</taxon>
        <taxon>Anomura</taxon>
        <taxon>Galatheoidea</taxon>
        <taxon>Porcellanidae</taxon>
        <taxon>Petrolisthes</taxon>
    </lineage>
</organism>
<feature type="compositionally biased region" description="Polar residues" evidence="1">
    <location>
        <begin position="70"/>
        <end position="81"/>
    </location>
</feature>
<gene>
    <name evidence="2" type="ORF">Pcinc_035855</name>
</gene>
<dbReference type="AlphaFoldDB" id="A0AAE1EMJ7"/>